<reference evidence="2 3" key="1">
    <citation type="journal article" date="2009" name="PLoS Genet.">
        <title>The genome of Nectria haematococca: contribution of supernumerary chromosomes to gene expansion.</title>
        <authorList>
            <person name="Coleman J.J."/>
            <person name="Rounsley S.D."/>
            <person name="Rodriguez-Carres M."/>
            <person name="Kuo A."/>
            <person name="Wasmann C.C."/>
            <person name="Grimwood J."/>
            <person name="Schmutz J."/>
            <person name="Taga M."/>
            <person name="White G.J."/>
            <person name="Zhou S."/>
            <person name="Schwartz D.C."/>
            <person name="Freitag M."/>
            <person name="Ma L.J."/>
            <person name="Danchin E.G."/>
            <person name="Henrissat B."/>
            <person name="Coutinho P.M."/>
            <person name="Nelson D.R."/>
            <person name="Straney D."/>
            <person name="Napoli C.A."/>
            <person name="Barker B.M."/>
            <person name="Gribskov M."/>
            <person name="Rep M."/>
            <person name="Kroken S."/>
            <person name="Molnar I."/>
            <person name="Rensing C."/>
            <person name="Kennell J.C."/>
            <person name="Zamora J."/>
            <person name="Farman M.L."/>
            <person name="Selker E.U."/>
            <person name="Salamov A."/>
            <person name="Shapiro H."/>
            <person name="Pangilinan J."/>
            <person name="Lindquist E."/>
            <person name="Lamers C."/>
            <person name="Grigoriev I.V."/>
            <person name="Geiser D.M."/>
            <person name="Covert S.F."/>
            <person name="Temporini E."/>
            <person name="Vanetten H.D."/>
        </authorList>
    </citation>
    <scope>NUCLEOTIDE SEQUENCE [LARGE SCALE GENOMIC DNA]</scope>
    <source>
        <strain evidence="3">ATCC MYA-4622 / CBS 123669 / FGSC 9596 / NRRL 45880 / 77-13-4</strain>
    </source>
</reference>
<dbReference type="EMBL" id="GG698942">
    <property type="protein sequence ID" value="EEU35294.1"/>
    <property type="molecule type" value="Genomic_DNA"/>
</dbReference>
<feature type="compositionally biased region" description="Polar residues" evidence="1">
    <location>
        <begin position="159"/>
        <end position="180"/>
    </location>
</feature>
<accession>C7ZL10</accession>
<proteinExistence type="predicted"/>
<feature type="region of interest" description="Disordered" evidence="1">
    <location>
        <begin position="244"/>
        <end position="279"/>
    </location>
</feature>
<feature type="compositionally biased region" description="Polar residues" evidence="1">
    <location>
        <begin position="94"/>
        <end position="103"/>
    </location>
</feature>
<dbReference type="InParanoid" id="C7ZL10"/>
<dbReference type="GeneID" id="9675400"/>
<name>C7ZL10_FUSV7</name>
<dbReference type="OrthoDB" id="5094152at2759"/>
<dbReference type="VEuPathDB" id="FungiDB:NECHADRAFT_78285"/>
<evidence type="ECO:0000313" key="3">
    <source>
        <dbReference type="Proteomes" id="UP000005206"/>
    </source>
</evidence>
<evidence type="ECO:0000313" key="2">
    <source>
        <dbReference type="EMBL" id="EEU35294.1"/>
    </source>
</evidence>
<keyword evidence="3" id="KW-1185">Reference proteome</keyword>
<feature type="compositionally biased region" description="Basic and acidic residues" evidence="1">
    <location>
        <begin position="248"/>
        <end position="257"/>
    </location>
</feature>
<dbReference type="RefSeq" id="XP_003041007.1">
    <property type="nucleotide sequence ID" value="XM_003040961.1"/>
</dbReference>
<sequence>MPACMASSVETASLLTTMPHEKPHNNPRKLTGDMPLGARIGMNIILAAAPPTLRRHAIRRLEAGPRPIRKTRAERQREWEIEQARRAREETSRSDWTPQSSSPCPWDEDEASGSDSETRDVESLGADNEQVESTQSWAPPMGGDESYFFSELDERDIPSRSSQPPGFTRESSQNPPNNQLRGGRREPTQQGRNKKKRKDTPPPPPMYRNLPAAESSGYSTPVEPDETSMTTGYQRIWRWSNEVDGVPDDLRPVDDGRNSVSTAWPGPHTDAGDVVGPSESISVIGETEDEGLYRRGKIARSSRESAKPSESTKWTL</sequence>
<protein>
    <submittedName>
        <fullName evidence="2">Uncharacterized protein</fullName>
    </submittedName>
</protein>
<feature type="region of interest" description="Disordered" evidence="1">
    <location>
        <begin position="84"/>
        <end position="230"/>
    </location>
</feature>
<dbReference type="Proteomes" id="UP000005206">
    <property type="component" value="Chromosome 3"/>
</dbReference>
<dbReference type="AlphaFoldDB" id="C7ZL10"/>
<organism evidence="2 3">
    <name type="scientific">Fusarium vanettenii (strain ATCC MYA-4622 / CBS 123669 / FGSC 9596 / NRRL 45880 / 77-13-4)</name>
    <name type="common">Fusarium solani subsp. pisi</name>
    <dbReference type="NCBI Taxonomy" id="660122"/>
    <lineage>
        <taxon>Eukaryota</taxon>
        <taxon>Fungi</taxon>
        <taxon>Dikarya</taxon>
        <taxon>Ascomycota</taxon>
        <taxon>Pezizomycotina</taxon>
        <taxon>Sordariomycetes</taxon>
        <taxon>Hypocreomycetidae</taxon>
        <taxon>Hypocreales</taxon>
        <taxon>Nectriaceae</taxon>
        <taxon>Fusarium</taxon>
        <taxon>Fusarium solani species complex</taxon>
        <taxon>Fusarium vanettenii</taxon>
    </lineage>
</organism>
<gene>
    <name evidence="2" type="ORF">NECHADRAFT_78285</name>
</gene>
<dbReference type="KEGG" id="nhe:NECHADRAFT_78285"/>
<evidence type="ECO:0000256" key="1">
    <source>
        <dbReference type="SAM" id="MobiDB-lite"/>
    </source>
</evidence>
<feature type="region of interest" description="Disordered" evidence="1">
    <location>
        <begin position="294"/>
        <end position="316"/>
    </location>
</feature>
<dbReference type="HOGENOM" id="CLU_880258_0_0_1"/>
<feature type="compositionally biased region" description="Basic and acidic residues" evidence="1">
    <location>
        <begin position="84"/>
        <end position="93"/>
    </location>
</feature>